<organism evidence="10 11">
    <name type="scientific">Paratrimastix pyriformis</name>
    <dbReference type="NCBI Taxonomy" id="342808"/>
    <lineage>
        <taxon>Eukaryota</taxon>
        <taxon>Metamonada</taxon>
        <taxon>Preaxostyla</taxon>
        <taxon>Paratrimastigidae</taxon>
        <taxon>Paratrimastix</taxon>
    </lineage>
</organism>
<dbReference type="InterPro" id="IPR002048">
    <property type="entry name" value="EF_hand_dom"/>
</dbReference>
<dbReference type="Pfam" id="PF13833">
    <property type="entry name" value="EF-hand_8"/>
    <property type="match status" value="1"/>
</dbReference>
<dbReference type="CDD" id="cd00051">
    <property type="entry name" value="EFh"/>
    <property type="match status" value="2"/>
</dbReference>
<feature type="region of interest" description="Disordered" evidence="8">
    <location>
        <begin position="714"/>
        <end position="769"/>
    </location>
</feature>
<feature type="compositionally biased region" description="Low complexity" evidence="8">
    <location>
        <begin position="2274"/>
        <end position="2286"/>
    </location>
</feature>
<feature type="compositionally biased region" description="Pro residues" evidence="8">
    <location>
        <begin position="875"/>
        <end position="904"/>
    </location>
</feature>
<comment type="similarity">
    <text evidence="2">Belongs to the TAF2 family.</text>
</comment>
<sequence>MESTELSAREEKDRKRAHSLIQLTEGQLSDIRNAFLVFVQNPDEEKALQSKIDVKDVRVVLRSLGYEPSKEELKLLYSSIDKDQSGTINFDTFLSLLTTRMASKETKDQITKAFRLFTAYRREGPEPELISFEDLRTVAHQIGFEVSDDELRTMMAEVDTDGDGLIDLNDFMAVARICLLPSHVFPVTLRNDWFLPNPWYVDVPAQRVEGFVEISIAPEPGRDFREIRLHARQIRITQTLVNGHVAMFEYHDPLGVVIPEQEKIRDLSSYNAFYRLVQEGADEGELVVKVPTSVTEQVQKYTSPSPFLVMLTIHYELDHPVAGFHFYNPGDYPPHTAPSRIPAHAYTWVDTCSAPAHLWFPCFEGALGMGCGQLAGAGGYGLGAPITASDMKKPRVADEKGGMMGVPGPADDQAHSIVIEDEDEGAISSPTIGVASQNILPRCTFTIELSTAPENIVVCTGQLVNKYVSKSPPALEFRYQLQRQAALDANDPAAPVPAMPTRTVWVHEVRVPLPASSLGVAVGPFQVYPDPRLPRHLTHFSLAPVRTGEVAHTTAILPQALSFLASYLGLAPLPRPRPPRPRALALPSAHALAGQSHHAALRPDGLLQAGLPARAPGRSCPAAMMSLLSAELLHTEPCIEAQTPARLAQVSAAAASYFGHFITPRLWDDVWLMVGMPTYLAHKFLEDLAAQAQLRVREAVKPLQAHVTQMLATEAAEAERTAKEAAEKKKTPRPGPPRRPRGPAACGPHLGAETAARDPAATHRGQRRAGRVSDMNYVCAHDNAEDGMALIPQRRSVGLLFRCPSRLPPLQFFNRSILTRKLVRLKAPLVVHMLAKRAGPALQQHLAHLCQVARQTILTHHPSLMSILNSSPEPSASPLPAPMPPSPSGLASPPPPPAGSPAAPLPYPNRLAALEEAIATQLTMSTWPLVRQLRHMCAPAAADIRATAEYYIKQPGVPALSCGFQYTPKKERVVVTVVQDSPHNPKRDSVRTLQRQPRVVRCDDESNPYGAAVEMPVRWMRVDPECAWLGRIVLNQTEIMLTTQLREDPDVIGKITAVQGLSMMDSKSSIKTLGGALSNPLLPGPVRCEVAKALGYLVRPRPDQPPLVKFAGEYLLCFFRERYFDGDASLARPNNFADHANYALLKARHAPALHRALGWVRDPNGYTPGVVMDALLTTLMSNDMSALPRRRPGPVAVRPTQDVAPSAPPGRHHHGAWLQDGQSPPPPPAAPSTAAEATTSAATHMRAVDAALFEAYTGPQWETGVRKTALRCLAQLWALLPPLGLVPRGELAANAAPASPAPQPRRAGTSCLFTPRPPPGPRPQPLPRRPGGNLPPTAGVKPFLPPCAPNQKPIMGYGAAPAATALTPPSASPAPSHSPAPAPAQPQPHPTPASPTLGQPLTQPIAAPASLPGGPSRFHDAPGAQPEAAALPARRRPRPPHPAPGAQAPTYMRGMSMPLAPNQKPQLGPGPAGPPGTTLSPAPWAVPPPGQFPVPGGYPAPLVTNTTPLLPPRPATADPRAVAPLAPLRLNFRQGLPPPNLVPPFYQTIHAALGMTASDPCPAIRLFALRPVVCFFNRLRAARLARESALHAHQQKQQQHQQQLQQKTRRLPNPALAVPGGIGGVGGMGAPPYPGAPQNQGVVACAPLPKEYLIPVGALAGDDETFAHCGAWALLSLHAHEGTISRAVAMVTPMQSLPASGPEAATPAASPVPPAGSPAAAAPWGVGARQQGQGSPLRGAAVGPYGAPTPPTPPPAGHITPPPSPSPAPSPALSAASSPASSVALGAGGPAAAPLPGSQLGPLLFGAAQWANFKEAVLMHRGAPGMEDPATGLTAAMVTGDRVLSATRALLDQIWRMLAADPWLSFHGVHRRRLVGLFQTLFGQDIPPCMAGEGFKSAVIPSRPGSSVFGLPAPKGVPGEPSSKPSHPSFALTSREGCKLKIVRRTHYVPSFSPGQGSPHSASPLAARTPGSGSPASTRGRSASPLAATSGASPAPYGGVPLVSSPVVAPSEGGPFFSPTREDTAPKGRRAPGTPPRQPAGASSRPMVGDRKPRIRLIVSEPQPAASPPQSSSPPPATPPSPPALIASSGMRASPPGGMGPAEGSRKGTKHSRRPPEGAAGSPEGPSGASGAHRKQARLSPALPEPTDGSPSLRPLQAQSPFPSFDPRAAPKPELSASTPASSQPPSQPSLPPPRPLNLSVPRGRTTPTGVPQPVSFPPPPPPPPPAMPTAPLPVVDEDQIVVLDDDEAPPPLPPPPPTLPGGYPYPHHPPPASAASSAASSGLGLDELRQIDWDEPL</sequence>
<feature type="compositionally biased region" description="Low complexity" evidence="8">
    <location>
        <begin position="2117"/>
        <end position="2131"/>
    </location>
</feature>
<feature type="region of interest" description="Disordered" evidence="8">
    <location>
        <begin position="1365"/>
        <end position="1476"/>
    </location>
</feature>
<feature type="domain" description="EF-hand" evidence="9">
    <location>
        <begin position="146"/>
        <end position="181"/>
    </location>
</feature>
<keyword evidence="7" id="KW-0539">Nucleus</keyword>
<feature type="compositionally biased region" description="Pro residues" evidence="8">
    <location>
        <begin position="1370"/>
        <end position="1393"/>
    </location>
</feature>
<feature type="region of interest" description="Disordered" evidence="8">
    <location>
        <begin position="1295"/>
        <end position="1347"/>
    </location>
</feature>
<evidence type="ECO:0000313" key="10">
    <source>
        <dbReference type="EMBL" id="KAJ4458869.1"/>
    </source>
</evidence>
<feature type="compositionally biased region" description="Low complexity" evidence="8">
    <location>
        <begin position="1771"/>
        <end position="1787"/>
    </location>
</feature>
<feature type="compositionally biased region" description="Polar residues" evidence="8">
    <location>
        <begin position="1971"/>
        <end position="1981"/>
    </location>
</feature>
<evidence type="ECO:0000256" key="3">
    <source>
        <dbReference type="ARBA" id="ARBA00017363"/>
    </source>
</evidence>
<dbReference type="InterPro" id="IPR011992">
    <property type="entry name" value="EF-hand-dom_pair"/>
</dbReference>
<feature type="region of interest" description="Disordered" evidence="8">
    <location>
        <begin position="1697"/>
        <end position="1787"/>
    </location>
</feature>
<dbReference type="InterPro" id="IPR018247">
    <property type="entry name" value="EF_Hand_1_Ca_BS"/>
</dbReference>
<dbReference type="Pfam" id="PF13499">
    <property type="entry name" value="EF-hand_7"/>
    <property type="match status" value="1"/>
</dbReference>
<feature type="compositionally biased region" description="Low complexity" evidence="8">
    <location>
        <begin position="2197"/>
        <end position="2214"/>
    </location>
</feature>
<feature type="compositionally biased region" description="Pro residues" evidence="8">
    <location>
        <begin position="1747"/>
        <end position="1770"/>
    </location>
</feature>
<feature type="region of interest" description="Disordered" evidence="8">
    <location>
        <begin position="868"/>
        <end position="904"/>
    </location>
</feature>
<feature type="compositionally biased region" description="Low complexity" evidence="8">
    <location>
        <begin position="2175"/>
        <end position="2185"/>
    </location>
</feature>
<protein>
    <recommendedName>
        <fullName evidence="3">Transcription initiation factor TFIID subunit 2</fullName>
    </recommendedName>
</protein>
<keyword evidence="11" id="KW-1185">Reference proteome</keyword>
<feature type="domain" description="EF-hand" evidence="9">
    <location>
        <begin position="68"/>
        <end position="103"/>
    </location>
</feature>
<feature type="compositionally biased region" description="Pro residues" evidence="8">
    <location>
        <begin position="2215"/>
        <end position="2232"/>
    </location>
</feature>
<dbReference type="Gene3D" id="2.60.40.1730">
    <property type="entry name" value="tricorn interacting facor f3 domain"/>
    <property type="match status" value="1"/>
</dbReference>
<feature type="compositionally biased region" description="Pro residues" evidence="8">
    <location>
        <begin position="2186"/>
        <end position="2196"/>
    </location>
</feature>
<feature type="region of interest" description="Disordered" evidence="8">
    <location>
        <begin position="1910"/>
        <end position="1931"/>
    </location>
</feature>
<dbReference type="PANTHER" id="PTHR15137:SF9">
    <property type="entry name" value="TRANSCRIPTION INITIATION FACTOR TFIID SUBUNIT 2"/>
    <property type="match status" value="1"/>
</dbReference>
<dbReference type="Gene3D" id="1.10.238.10">
    <property type="entry name" value="EF-hand"/>
    <property type="match status" value="1"/>
</dbReference>
<feature type="compositionally biased region" description="Low complexity" evidence="8">
    <location>
        <begin position="1591"/>
        <end position="1606"/>
    </location>
</feature>
<feature type="compositionally biased region" description="Basic residues" evidence="8">
    <location>
        <begin position="730"/>
        <end position="741"/>
    </location>
</feature>
<feature type="region of interest" description="Disordered" evidence="8">
    <location>
        <begin position="1188"/>
        <end position="1242"/>
    </location>
</feature>
<name>A0ABQ8UNH6_9EUKA</name>
<dbReference type="InterPro" id="IPR027268">
    <property type="entry name" value="Peptidase_M4/M1_CTD_sf"/>
</dbReference>
<evidence type="ECO:0000256" key="7">
    <source>
        <dbReference type="ARBA" id="ARBA00023242"/>
    </source>
</evidence>
<evidence type="ECO:0000256" key="2">
    <source>
        <dbReference type="ARBA" id="ARBA00010937"/>
    </source>
</evidence>
<feature type="compositionally biased region" description="Low complexity" evidence="8">
    <location>
        <begin position="1231"/>
        <end position="1242"/>
    </location>
</feature>
<keyword evidence="6" id="KW-0804">Transcription</keyword>
<dbReference type="EMBL" id="JAPMOS010000025">
    <property type="protein sequence ID" value="KAJ4458869.1"/>
    <property type="molecule type" value="Genomic_DNA"/>
</dbReference>
<evidence type="ECO:0000256" key="4">
    <source>
        <dbReference type="ARBA" id="ARBA00022837"/>
    </source>
</evidence>
<accession>A0ABQ8UNH6</accession>
<feature type="compositionally biased region" description="Basic and acidic residues" evidence="8">
    <location>
        <begin position="2287"/>
        <end position="2298"/>
    </location>
</feature>
<feature type="compositionally biased region" description="Pro residues" evidence="8">
    <location>
        <begin position="2065"/>
        <end position="2083"/>
    </location>
</feature>
<dbReference type="PROSITE" id="PS00018">
    <property type="entry name" value="EF_HAND_1"/>
    <property type="match status" value="1"/>
</dbReference>
<feature type="compositionally biased region" description="Low complexity" evidence="8">
    <location>
        <begin position="1421"/>
        <end position="1432"/>
    </location>
</feature>
<keyword evidence="4" id="KW-0106">Calcium</keyword>
<dbReference type="SMART" id="SM00054">
    <property type="entry name" value="EFh"/>
    <property type="match status" value="2"/>
</dbReference>
<dbReference type="Gene3D" id="1.10.390.10">
    <property type="entry name" value="Neutral Protease Domain 2"/>
    <property type="match status" value="1"/>
</dbReference>
<evidence type="ECO:0000256" key="8">
    <source>
        <dbReference type="SAM" id="MobiDB-lite"/>
    </source>
</evidence>
<comment type="subcellular location">
    <subcellularLocation>
        <location evidence="1">Nucleus</location>
    </subcellularLocation>
</comment>
<dbReference type="SUPFAM" id="SSF47473">
    <property type="entry name" value="EF-hand"/>
    <property type="match status" value="1"/>
</dbReference>
<evidence type="ECO:0000256" key="1">
    <source>
        <dbReference type="ARBA" id="ARBA00004123"/>
    </source>
</evidence>
<dbReference type="SUPFAM" id="SSF63737">
    <property type="entry name" value="Leukotriene A4 hydrolase N-terminal domain"/>
    <property type="match status" value="1"/>
</dbReference>
<feature type="compositionally biased region" description="Low complexity" evidence="8">
    <location>
        <begin position="1465"/>
        <end position="1476"/>
    </location>
</feature>
<evidence type="ECO:0000313" key="11">
    <source>
        <dbReference type="Proteomes" id="UP001141327"/>
    </source>
</evidence>
<feature type="region of interest" description="Disordered" evidence="8">
    <location>
        <begin position="2010"/>
        <end position="2298"/>
    </location>
</feature>
<evidence type="ECO:0000256" key="6">
    <source>
        <dbReference type="ARBA" id="ARBA00023163"/>
    </source>
</evidence>
<evidence type="ECO:0000259" key="9">
    <source>
        <dbReference type="PROSITE" id="PS50222"/>
    </source>
</evidence>
<feature type="compositionally biased region" description="Pro residues" evidence="8">
    <location>
        <begin position="2250"/>
        <end position="2260"/>
    </location>
</feature>
<feature type="compositionally biased region" description="Basic and acidic residues" evidence="8">
    <location>
        <begin position="717"/>
        <end position="729"/>
    </location>
</feature>
<proteinExistence type="inferred from homology"/>
<evidence type="ECO:0000256" key="5">
    <source>
        <dbReference type="ARBA" id="ARBA00023015"/>
    </source>
</evidence>
<dbReference type="InterPro" id="IPR037813">
    <property type="entry name" value="TAF2"/>
</dbReference>
<dbReference type="Proteomes" id="UP001141327">
    <property type="component" value="Unassembled WGS sequence"/>
</dbReference>
<dbReference type="PANTHER" id="PTHR15137">
    <property type="entry name" value="TRANSCRIPTION INITIATION FACTOR TFIID"/>
    <property type="match status" value="1"/>
</dbReference>
<feature type="compositionally biased region" description="Low complexity" evidence="8">
    <location>
        <begin position="1717"/>
        <end position="1728"/>
    </location>
</feature>
<feature type="region of interest" description="Disordered" evidence="8">
    <location>
        <begin position="1590"/>
        <end position="1609"/>
    </location>
</feature>
<keyword evidence="5" id="KW-0805">Transcription regulation</keyword>
<reference evidence="10" key="1">
    <citation type="journal article" date="2022" name="bioRxiv">
        <title>Genomics of Preaxostyla Flagellates Illuminates Evolutionary Transitions and the Path Towards Mitochondrial Loss.</title>
        <authorList>
            <person name="Novak L.V.F."/>
            <person name="Treitli S.C."/>
            <person name="Pyrih J."/>
            <person name="Halakuc P."/>
            <person name="Pipaliya S.V."/>
            <person name="Vacek V."/>
            <person name="Brzon O."/>
            <person name="Soukal P."/>
            <person name="Eme L."/>
            <person name="Dacks J.B."/>
            <person name="Karnkowska A."/>
            <person name="Elias M."/>
            <person name="Hampl V."/>
        </authorList>
    </citation>
    <scope>NUCLEOTIDE SEQUENCE</scope>
    <source>
        <strain evidence="10">RCP-MX</strain>
    </source>
</reference>
<dbReference type="PROSITE" id="PS50222">
    <property type="entry name" value="EF_HAND_2"/>
    <property type="match status" value="2"/>
</dbReference>
<feature type="region of interest" description="Disordered" evidence="8">
    <location>
        <begin position="1949"/>
        <end position="1992"/>
    </location>
</feature>
<feature type="compositionally biased region" description="Pro residues" evidence="8">
    <location>
        <begin position="1315"/>
        <end position="1328"/>
    </location>
</feature>
<dbReference type="InterPro" id="IPR042097">
    <property type="entry name" value="Aminopeptidase_N-like_N_sf"/>
</dbReference>
<comment type="caution">
    <text evidence="10">The sequence shown here is derived from an EMBL/GenBank/DDBJ whole genome shotgun (WGS) entry which is preliminary data.</text>
</comment>
<gene>
    <name evidence="10" type="ORF">PAPYR_5401</name>
</gene>
<feature type="compositionally biased region" description="Acidic residues" evidence="8">
    <location>
        <begin position="2236"/>
        <end position="2249"/>
    </location>
</feature>